<feature type="transmembrane region" description="Helical" evidence="1">
    <location>
        <begin position="13"/>
        <end position="36"/>
    </location>
</feature>
<accession>A0A022KTY1</accession>
<sequence>MYGWMFRHLPGPLWVRVLITLLALAAIVVVLFGWVFPAIAPYMPFNDGLVGSPQPGGATAPGGTGTA</sequence>
<dbReference type="EMBL" id="AORC01000009">
    <property type="protein sequence ID" value="EYT49425.1"/>
    <property type="molecule type" value="Genomic_DNA"/>
</dbReference>
<dbReference type="AlphaFoldDB" id="A0A022KTY1"/>
<comment type="caution">
    <text evidence="2">The sequence shown here is derived from an EMBL/GenBank/DDBJ whole genome shotgun (WGS) entry which is preliminary data.</text>
</comment>
<dbReference type="RefSeq" id="WP_017823203.1">
    <property type="nucleotide sequence ID" value="NZ_AORC01000009.1"/>
</dbReference>
<keyword evidence="1" id="KW-1133">Transmembrane helix</keyword>
<protein>
    <submittedName>
        <fullName evidence="2">Membrane protein</fullName>
    </submittedName>
</protein>
<evidence type="ECO:0000313" key="3">
    <source>
        <dbReference type="Proteomes" id="UP000019754"/>
    </source>
</evidence>
<organism evidence="2 3">
    <name type="scientific">Brachybacterium muris UCD-AY4</name>
    <dbReference type="NCBI Taxonomy" id="1249481"/>
    <lineage>
        <taxon>Bacteria</taxon>
        <taxon>Bacillati</taxon>
        <taxon>Actinomycetota</taxon>
        <taxon>Actinomycetes</taxon>
        <taxon>Micrococcales</taxon>
        <taxon>Dermabacteraceae</taxon>
        <taxon>Brachybacterium</taxon>
    </lineage>
</organism>
<dbReference type="HOGENOM" id="CLU_186178_2_0_11"/>
<evidence type="ECO:0000256" key="1">
    <source>
        <dbReference type="SAM" id="Phobius"/>
    </source>
</evidence>
<proteinExistence type="predicted"/>
<keyword evidence="1" id="KW-0812">Transmembrane</keyword>
<gene>
    <name evidence="2" type="ORF">D641_0108355</name>
</gene>
<dbReference type="Proteomes" id="UP000019754">
    <property type="component" value="Unassembled WGS sequence"/>
</dbReference>
<keyword evidence="3" id="KW-1185">Reference proteome</keyword>
<name>A0A022KTY1_9MICO</name>
<evidence type="ECO:0000313" key="2">
    <source>
        <dbReference type="EMBL" id="EYT49425.1"/>
    </source>
</evidence>
<keyword evidence="1" id="KW-0472">Membrane</keyword>
<reference evidence="2 3" key="1">
    <citation type="journal article" date="2013" name="Genome Announc.">
        <title>Draft genome sequence of an Actinobacterium, Brachybacterium muris strain UCD-AY4.</title>
        <authorList>
            <person name="Lo J.R."/>
            <person name="Lang J.M."/>
            <person name="Darling A.E."/>
            <person name="Eisen J.A."/>
            <person name="Coil D.A."/>
        </authorList>
    </citation>
    <scope>NUCLEOTIDE SEQUENCE [LARGE SCALE GENOMIC DNA]</scope>
    <source>
        <strain evidence="2 3">UCD-AY4</strain>
    </source>
</reference>
<dbReference type="STRING" id="1249481.D641_0108355"/>